<dbReference type="AlphaFoldDB" id="H2CEA5"/>
<dbReference type="HOGENOM" id="CLU_086014_0_0_12"/>
<keyword evidence="1 2" id="KW-0051">Antiviral defense</keyword>
<reference evidence="3 4" key="1">
    <citation type="submission" date="2011-10" db="EMBL/GenBank/DDBJ databases">
        <title>The Improved High-Quality Draft genome of Leptonema illini DSM 21528.</title>
        <authorList>
            <consortium name="US DOE Joint Genome Institute (JGI-PGF)"/>
            <person name="Lucas S."/>
            <person name="Copeland A."/>
            <person name="Lapidus A."/>
            <person name="Glavina del Rio T."/>
            <person name="Dalin E."/>
            <person name="Tice H."/>
            <person name="Bruce D."/>
            <person name="Goodwin L."/>
            <person name="Pitluck S."/>
            <person name="Peters L."/>
            <person name="Mikhailova N."/>
            <person name="Held B."/>
            <person name="Kyrpides N."/>
            <person name="Mavromatis K."/>
            <person name="Ivanova N."/>
            <person name="Markowitz V."/>
            <person name="Cheng J.-F."/>
            <person name="Hugenholtz P."/>
            <person name="Woyke T."/>
            <person name="Wu D."/>
            <person name="Gronow S."/>
            <person name="Wellnitz S."/>
            <person name="Brambilla E.-M."/>
            <person name="Klenk H.-P."/>
            <person name="Eisen J.A."/>
        </authorList>
    </citation>
    <scope>NUCLEOTIDE SEQUENCE [LARGE SCALE GENOMIC DNA]</scope>
    <source>
        <strain evidence="3 4">DSM 21528</strain>
    </source>
</reference>
<keyword evidence="4" id="KW-1185">Reference proteome</keyword>
<evidence type="ECO:0000313" key="3">
    <source>
        <dbReference type="EMBL" id="EHQ07660.1"/>
    </source>
</evidence>
<dbReference type="Gene3D" id="3.30.70.2660">
    <property type="match status" value="1"/>
</dbReference>
<dbReference type="CDD" id="cd09752">
    <property type="entry name" value="Cas5_I-C"/>
    <property type="match status" value="1"/>
</dbReference>
<dbReference type="InterPro" id="IPR021124">
    <property type="entry name" value="CRISPR-assoc_prot_Cas5"/>
</dbReference>
<dbReference type="RefSeq" id="WP_002773708.1">
    <property type="nucleotide sequence ID" value="NZ_JH597773.1"/>
</dbReference>
<comment type="function">
    <text evidence="2">CRISPR (clustered regularly interspaced short palindromic repeat) is an adaptive immune system that provides protection against mobile genetic elements (viruses, transposable elements and conjugative plasmids). CRISPR clusters contain spacers, sequences complementary to antecedent mobile elements, and target invading nucleic acids. CRISPR clusters are transcribed and processed into CRISPR RNA (crRNA).</text>
</comment>
<dbReference type="EMBL" id="JH597773">
    <property type="protein sequence ID" value="EHQ07660.1"/>
    <property type="molecule type" value="Genomic_DNA"/>
</dbReference>
<evidence type="ECO:0000313" key="4">
    <source>
        <dbReference type="Proteomes" id="UP000005737"/>
    </source>
</evidence>
<dbReference type="Proteomes" id="UP000005737">
    <property type="component" value="Unassembled WGS sequence"/>
</dbReference>
<comment type="similarity">
    <text evidence="2">Belongs to the CRISPR-associated protein Cas5 family. Subtype I-C/Dvulg subfamily.</text>
</comment>
<dbReference type="GO" id="GO:0016787">
    <property type="term" value="F:hydrolase activity"/>
    <property type="evidence" value="ECO:0007669"/>
    <property type="project" value="UniProtKB-KW"/>
</dbReference>
<proteinExistence type="inferred from homology"/>
<dbReference type="InterPro" id="IPR013422">
    <property type="entry name" value="CRISPR-assoc_prot_Cas5_N"/>
</dbReference>
<keyword evidence="2" id="KW-0378">Hydrolase</keyword>
<sequence length="228" mass="26260">MAKSKTLKIKVWGENACFTRPEMKVERVSYDVMTPSAARGILEAILWKPAISWRIERIDVLNEIRWQSVRRNELGSKIPFSNVTKAMKDGKGSLALYIEEERQQRAGLFLRDVAYVIHAHFSLSDRKGPADNIKKFEEMFERRVSKGQCHHFPVMGNREFPAFFAPADDGERPHPVDRDLGFILYDMEFGVWDENSSDYESARPRFFRARLESGSMVVPAWDSAEVLG</sequence>
<keyword evidence="2" id="KW-0694">RNA-binding</keyword>
<evidence type="ECO:0000256" key="1">
    <source>
        <dbReference type="ARBA" id="ARBA00023118"/>
    </source>
</evidence>
<keyword evidence="2" id="KW-0255">Endonuclease</keyword>
<dbReference type="PIRSF" id="PIRSF029950">
    <property type="entry name" value="Cas_CT1134"/>
    <property type="match status" value="1"/>
</dbReference>
<dbReference type="Pfam" id="PF09704">
    <property type="entry name" value="Cas_Cas5d"/>
    <property type="match status" value="1"/>
</dbReference>
<dbReference type="InterPro" id="IPR010155">
    <property type="entry name" value="CRISPR-assoc_prot_Cas5d"/>
</dbReference>
<protein>
    <recommendedName>
        <fullName evidence="2">pre-crRNA processing endonuclease</fullName>
        <ecNumber evidence="2">3.1.-.-</ecNumber>
    </recommendedName>
</protein>
<dbReference type="EC" id="3.1.-.-" evidence="2"/>
<dbReference type="GO" id="GO:0003723">
    <property type="term" value="F:RNA binding"/>
    <property type="evidence" value="ECO:0007669"/>
    <property type="project" value="UniProtKB-UniRule"/>
</dbReference>
<organism evidence="3 4">
    <name type="scientific">Leptonema illini DSM 21528</name>
    <dbReference type="NCBI Taxonomy" id="929563"/>
    <lineage>
        <taxon>Bacteria</taxon>
        <taxon>Pseudomonadati</taxon>
        <taxon>Spirochaetota</taxon>
        <taxon>Spirochaetia</taxon>
        <taxon>Leptospirales</taxon>
        <taxon>Leptospiraceae</taxon>
        <taxon>Leptonema</taxon>
    </lineage>
</organism>
<accession>H2CEA5</accession>
<keyword evidence="2" id="KW-0540">Nuclease</keyword>
<dbReference type="STRING" id="183.GCA_002009735_04139"/>
<dbReference type="GO" id="GO:0004519">
    <property type="term" value="F:endonuclease activity"/>
    <property type="evidence" value="ECO:0007669"/>
    <property type="project" value="UniProtKB-UniRule"/>
</dbReference>
<dbReference type="GO" id="GO:0043571">
    <property type="term" value="P:maintenance of CRISPR repeat elements"/>
    <property type="evidence" value="ECO:0007669"/>
    <property type="project" value="UniProtKB-UniRule"/>
</dbReference>
<name>H2CEA5_9LEPT</name>
<gene>
    <name evidence="3" type="ORF">Lepil_2995</name>
</gene>
<evidence type="ECO:0000256" key="2">
    <source>
        <dbReference type="PIRNR" id="PIRNR029950"/>
    </source>
</evidence>
<dbReference type="NCBIfam" id="TIGR01876">
    <property type="entry name" value="cas_Cas5d"/>
    <property type="match status" value="1"/>
</dbReference>
<dbReference type="GO" id="GO:0051607">
    <property type="term" value="P:defense response to virus"/>
    <property type="evidence" value="ECO:0007669"/>
    <property type="project" value="UniProtKB-UniRule"/>
</dbReference>
<dbReference type="NCBIfam" id="TIGR02593">
    <property type="entry name" value="CRISPR_cas5"/>
    <property type="match status" value="1"/>
</dbReference>